<evidence type="ECO:0000313" key="1">
    <source>
        <dbReference type="EMBL" id="MFD0762957.1"/>
    </source>
</evidence>
<accession>A0ABW2ZB37</accession>
<dbReference type="EMBL" id="JBHTIC010000020">
    <property type="protein sequence ID" value="MFD0762957.1"/>
    <property type="molecule type" value="Genomic_DNA"/>
</dbReference>
<comment type="caution">
    <text evidence="1">The sequence shown here is derived from an EMBL/GenBank/DDBJ whole genome shotgun (WGS) entry which is preliminary data.</text>
</comment>
<organism evidence="1 2">
    <name type="scientific">Lutibacter aestuarii</name>
    <dbReference type="NCBI Taxonomy" id="861111"/>
    <lineage>
        <taxon>Bacteria</taxon>
        <taxon>Pseudomonadati</taxon>
        <taxon>Bacteroidota</taxon>
        <taxon>Flavobacteriia</taxon>
        <taxon>Flavobacteriales</taxon>
        <taxon>Flavobacteriaceae</taxon>
        <taxon>Lutibacter</taxon>
    </lineage>
</organism>
<keyword evidence="2" id="KW-1185">Reference proteome</keyword>
<dbReference type="Proteomes" id="UP001597032">
    <property type="component" value="Unassembled WGS sequence"/>
</dbReference>
<name>A0ABW2ZB37_9FLAO</name>
<evidence type="ECO:0000313" key="2">
    <source>
        <dbReference type="Proteomes" id="UP001597032"/>
    </source>
</evidence>
<proteinExistence type="predicted"/>
<gene>
    <name evidence="1" type="ORF">ACFQZW_12765</name>
</gene>
<reference evidence="2" key="1">
    <citation type="journal article" date="2019" name="Int. J. Syst. Evol. Microbiol.">
        <title>The Global Catalogue of Microorganisms (GCM) 10K type strain sequencing project: providing services to taxonomists for standard genome sequencing and annotation.</title>
        <authorList>
            <consortium name="The Broad Institute Genomics Platform"/>
            <consortium name="The Broad Institute Genome Sequencing Center for Infectious Disease"/>
            <person name="Wu L."/>
            <person name="Ma J."/>
        </authorList>
    </citation>
    <scope>NUCLEOTIDE SEQUENCE [LARGE SCALE GENOMIC DNA]</scope>
    <source>
        <strain evidence="2">CCUG 60022</strain>
    </source>
</reference>
<sequence>MKKLKLIFGLLLVAGFFATIVLSSTSDSQAIKKSGQMFLPTRG</sequence>
<dbReference type="RefSeq" id="WP_298264094.1">
    <property type="nucleotide sequence ID" value="NZ_JBHTIC010000020.1"/>
</dbReference>
<protein>
    <submittedName>
        <fullName evidence="1">Uncharacterized protein</fullName>
    </submittedName>
</protein>